<reference evidence="5" key="1">
    <citation type="journal article" date="2023" name="Arch. Microbiol.">
        <title>Desulfoferula mesophilus gen. nov. sp. nov., a mesophilic sulfate-reducing bacterium isolated from a brackish lake sediment.</title>
        <authorList>
            <person name="Watanabe T."/>
            <person name="Yabe T."/>
            <person name="Tsuji J.M."/>
            <person name="Fukui M."/>
        </authorList>
    </citation>
    <scope>NUCLEOTIDE SEQUENCE [LARGE SCALE GENOMIC DNA]</scope>
    <source>
        <strain evidence="5">12FAK</strain>
    </source>
</reference>
<dbReference type="AlphaFoldDB" id="A0AAU9EF09"/>
<dbReference type="InterPro" id="IPR052554">
    <property type="entry name" value="2-oxoglutarate_synth_KorC"/>
</dbReference>
<gene>
    <name evidence="4" type="primary">korC</name>
    <name evidence="4" type="ORF">FAK_16060</name>
</gene>
<dbReference type="SUPFAM" id="SSF53323">
    <property type="entry name" value="Pyruvate-ferredoxin oxidoreductase, PFOR, domain III"/>
    <property type="match status" value="1"/>
</dbReference>
<dbReference type="GO" id="GO:0016903">
    <property type="term" value="F:oxidoreductase activity, acting on the aldehyde or oxo group of donors"/>
    <property type="evidence" value="ECO:0007669"/>
    <property type="project" value="InterPro"/>
</dbReference>
<evidence type="ECO:0000313" key="4">
    <source>
        <dbReference type="EMBL" id="BEQ14540.1"/>
    </source>
</evidence>
<evidence type="ECO:0000313" key="5">
    <source>
        <dbReference type="Proteomes" id="UP001366166"/>
    </source>
</evidence>
<feature type="domain" description="Pyruvate/ketoisovalerate oxidoreductase catalytic" evidence="3">
    <location>
        <begin position="30"/>
        <end position="188"/>
    </location>
</feature>
<feature type="compositionally biased region" description="Polar residues" evidence="2">
    <location>
        <begin position="197"/>
        <end position="211"/>
    </location>
</feature>
<evidence type="ECO:0000256" key="2">
    <source>
        <dbReference type="SAM" id="MobiDB-lite"/>
    </source>
</evidence>
<evidence type="ECO:0000256" key="1">
    <source>
        <dbReference type="ARBA" id="ARBA00023002"/>
    </source>
</evidence>
<dbReference type="KEGG" id="dmp:FAK_16060"/>
<dbReference type="Gene3D" id="3.40.920.10">
    <property type="entry name" value="Pyruvate-ferredoxin oxidoreductase, PFOR, domain III"/>
    <property type="match status" value="1"/>
</dbReference>
<keyword evidence="1" id="KW-0560">Oxidoreductase</keyword>
<dbReference type="EMBL" id="AP028679">
    <property type="protein sequence ID" value="BEQ14540.1"/>
    <property type="molecule type" value="Genomic_DNA"/>
</dbReference>
<protein>
    <submittedName>
        <fullName evidence="4">2-oxoglutarate ferredoxin oxidoreductase subunit gamma</fullName>
    </submittedName>
</protein>
<dbReference type="RefSeq" id="WP_338606244.1">
    <property type="nucleotide sequence ID" value="NZ_AP028679.1"/>
</dbReference>
<sequence>MAVSKKKDTGKTKTPAPAMERMEVRLAGSGGQGLILAGLVLAEAAGLHDGRSVAMGQSYGPEARGGASKAEVIVADQDIDYPLATRVDIFLALTQEAADTYSWDLEPGGWIVVDSDLVSHPPSSRAVALPFTATARDKLGKPMVANVVALGALTELTGVVSRKALEKALLARVPKGTEALNKKALAAGTKMAKDWQAKTQEVSQEPTSEDV</sequence>
<accession>A0AAU9EF09</accession>
<dbReference type="InterPro" id="IPR002869">
    <property type="entry name" value="Pyrv_flavodox_OxRed_cen"/>
</dbReference>
<dbReference type="Proteomes" id="UP001366166">
    <property type="component" value="Chromosome"/>
</dbReference>
<proteinExistence type="predicted"/>
<dbReference type="Pfam" id="PF01558">
    <property type="entry name" value="POR"/>
    <property type="match status" value="1"/>
</dbReference>
<dbReference type="PANTHER" id="PTHR42730">
    <property type="entry name" value="2-OXOGLUTARATE SYNTHASE SUBUNIT KORC"/>
    <property type="match status" value="1"/>
</dbReference>
<dbReference type="InterPro" id="IPR019752">
    <property type="entry name" value="Pyrv/ketoisovalerate_OxRed_cat"/>
</dbReference>
<feature type="region of interest" description="Disordered" evidence="2">
    <location>
        <begin position="191"/>
        <end position="211"/>
    </location>
</feature>
<organism evidence="4 5">
    <name type="scientific">Desulfoferula mesophila</name>
    <dbReference type="NCBI Taxonomy" id="3058419"/>
    <lineage>
        <taxon>Bacteria</taxon>
        <taxon>Pseudomonadati</taxon>
        <taxon>Thermodesulfobacteriota</taxon>
        <taxon>Desulfarculia</taxon>
        <taxon>Desulfarculales</taxon>
        <taxon>Desulfarculaceae</taxon>
        <taxon>Desulfoferula</taxon>
    </lineage>
</organism>
<name>A0AAU9EF09_9BACT</name>
<dbReference type="PANTHER" id="PTHR42730:SF1">
    <property type="entry name" value="2-OXOGLUTARATE SYNTHASE SUBUNIT KORC"/>
    <property type="match status" value="1"/>
</dbReference>
<keyword evidence="5" id="KW-1185">Reference proteome</keyword>
<evidence type="ECO:0000259" key="3">
    <source>
        <dbReference type="Pfam" id="PF01558"/>
    </source>
</evidence>